<evidence type="ECO:0000256" key="3">
    <source>
        <dbReference type="ARBA" id="ARBA00022692"/>
    </source>
</evidence>
<feature type="transmembrane region" description="Helical" evidence="6">
    <location>
        <begin position="197"/>
        <end position="216"/>
    </location>
</feature>
<sequence length="435" mass="45105">MSQTTPTPPQAAPVKGTGLAFAYVTTLFFAWGFVTSLIGPLIAAVRRVFELSYAEATLTTFAWFIAYGIASIPAAAILGRLGYSRAIIVALVTMVLGCLIVPIATIVDWYPGVLIALFVIASGVTLLQVGANPLVAALGSAKSSHARLNFSQFFNSLGTTLGPLIAAPILLTGGVFAADAVISDPATRAESLRSIDMAFLAVGVFFAVVAGFIFTARKTINNAAPVPTAEDRMSPLVALKSPWAVFGALAIFFYVGSEVTIGDLLTNFLHSPEILNVPLATAGSMVAYYWGGAMVGRLVGGLLMLTSIRASTILIVNTAVAATLCLVVTQTTGPTAAYAAIAIGFFNSIMFPTIFTLTLERSTAPIPATSGLLVFGIIGGAILPPIAGHIADTSPTLNPVFFVPLAGYLILVVFAFFASRAKVRGDVVVGTPGGH</sequence>
<dbReference type="PANTHER" id="PTHR43702:SF3">
    <property type="entry name" value="PROTEIN TSGA"/>
    <property type="match status" value="1"/>
</dbReference>
<feature type="transmembrane region" description="Helical" evidence="6">
    <location>
        <begin position="113"/>
        <end position="141"/>
    </location>
</feature>
<feature type="transmembrane region" description="Helical" evidence="6">
    <location>
        <begin position="20"/>
        <end position="41"/>
    </location>
</feature>
<dbReference type="InterPro" id="IPR036259">
    <property type="entry name" value="MFS_trans_sf"/>
</dbReference>
<gene>
    <name evidence="8" type="ORF">JIP62_12945</name>
</gene>
<keyword evidence="9" id="KW-1185">Reference proteome</keyword>
<evidence type="ECO:0000259" key="7">
    <source>
        <dbReference type="PROSITE" id="PS50850"/>
    </source>
</evidence>
<comment type="subcellular location">
    <subcellularLocation>
        <location evidence="1">Cell inner membrane</location>
        <topology evidence="1">Multi-pass membrane protein</topology>
    </subcellularLocation>
</comment>
<evidence type="ECO:0000256" key="6">
    <source>
        <dbReference type="SAM" id="Phobius"/>
    </source>
</evidence>
<dbReference type="Proteomes" id="UP000595448">
    <property type="component" value="Chromosome"/>
</dbReference>
<evidence type="ECO:0000256" key="1">
    <source>
        <dbReference type="ARBA" id="ARBA00004429"/>
    </source>
</evidence>
<proteinExistence type="predicted"/>
<dbReference type="PANTHER" id="PTHR43702">
    <property type="entry name" value="L-FUCOSE-PROTON SYMPORTER"/>
    <property type="match status" value="1"/>
</dbReference>
<name>A0ABX7BLS3_9CAUL</name>
<keyword evidence="5 6" id="KW-0472">Membrane</keyword>
<dbReference type="SUPFAM" id="SSF103473">
    <property type="entry name" value="MFS general substrate transporter"/>
    <property type="match status" value="1"/>
</dbReference>
<feature type="transmembrane region" description="Helical" evidence="6">
    <location>
        <begin position="397"/>
        <end position="417"/>
    </location>
</feature>
<feature type="transmembrane region" description="Helical" evidence="6">
    <location>
        <begin position="275"/>
        <end position="296"/>
    </location>
</feature>
<dbReference type="CDD" id="cd17394">
    <property type="entry name" value="MFS_FucP_like"/>
    <property type="match status" value="1"/>
</dbReference>
<organism evidence="8 9">
    <name type="scientific">Brevundimonas vitisensis</name>
    <dbReference type="NCBI Taxonomy" id="2800818"/>
    <lineage>
        <taxon>Bacteria</taxon>
        <taxon>Pseudomonadati</taxon>
        <taxon>Pseudomonadota</taxon>
        <taxon>Alphaproteobacteria</taxon>
        <taxon>Caulobacterales</taxon>
        <taxon>Caulobacteraceae</taxon>
        <taxon>Brevundimonas</taxon>
    </lineage>
</organism>
<feature type="transmembrane region" description="Helical" evidence="6">
    <location>
        <begin position="86"/>
        <end position="107"/>
    </location>
</feature>
<dbReference type="Gene3D" id="1.20.1250.20">
    <property type="entry name" value="MFS general substrate transporter like domains"/>
    <property type="match status" value="2"/>
</dbReference>
<feature type="transmembrane region" description="Helical" evidence="6">
    <location>
        <begin position="61"/>
        <end position="79"/>
    </location>
</feature>
<feature type="transmembrane region" description="Helical" evidence="6">
    <location>
        <begin position="153"/>
        <end position="177"/>
    </location>
</feature>
<feature type="transmembrane region" description="Helical" evidence="6">
    <location>
        <begin position="371"/>
        <end position="391"/>
    </location>
</feature>
<accession>A0ABX7BLS3</accession>
<dbReference type="Pfam" id="PF07690">
    <property type="entry name" value="MFS_1"/>
    <property type="match status" value="1"/>
</dbReference>
<dbReference type="PROSITE" id="PS50850">
    <property type="entry name" value="MFS"/>
    <property type="match status" value="1"/>
</dbReference>
<dbReference type="RefSeq" id="WP_201102569.1">
    <property type="nucleotide sequence ID" value="NZ_CP067977.1"/>
</dbReference>
<dbReference type="EMBL" id="CP067977">
    <property type="protein sequence ID" value="QQQ18197.1"/>
    <property type="molecule type" value="Genomic_DNA"/>
</dbReference>
<keyword evidence="2" id="KW-1003">Cell membrane</keyword>
<keyword evidence="4 6" id="KW-1133">Transmembrane helix</keyword>
<dbReference type="InterPro" id="IPR050375">
    <property type="entry name" value="MFS_TsgA-like"/>
</dbReference>
<protein>
    <submittedName>
        <fullName evidence="8">Sugar MFS transporter</fullName>
    </submittedName>
</protein>
<feature type="domain" description="Major facilitator superfamily (MFS) profile" evidence="7">
    <location>
        <begin position="20"/>
        <end position="423"/>
    </location>
</feature>
<dbReference type="InterPro" id="IPR020846">
    <property type="entry name" value="MFS_dom"/>
</dbReference>
<reference evidence="8 9" key="1">
    <citation type="submission" date="2021-01" db="EMBL/GenBank/DDBJ databases">
        <title>Brevundimonas vitis sp. nov., an bacterium isolated from grape (Vitis vinifera).</title>
        <authorList>
            <person name="Jiang L."/>
            <person name="Lee J."/>
        </authorList>
    </citation>
    <scope>NUCLEOTIDE SEQUENCE [LARGE SCALE GENOMIC DNA]</scope>
    <source>
        <strain evidence="8 9">GRTSA-9</strain>
    </source>
</reference>
<evidence type="ECO:0000313" key="9">
    <source>
        <dbReference type="Proteomes" id="UP000595448"/>
    </source>
</evidence>
<feature type="transmembrane region" description="Helical" evidence="6">
    <location>
        <begin position="308"/>
        <end position="329"/>
    </location>
</feature>
<dbReference type="InterPro" id="IPR011701">
    <property type="entry name" value="MFS"/>
</dbReference>
<evidence type="ECO:0000256" key="2">
    <source>
        <dbReference type="ARBA" id="ARBA00022475"/>
    </source>
</evidence>
<keyword evidence="3 6" id="KW-0812">Transmembrane</keyword>
<feature type="transmembrane region" description="Helical" evidence="6">
    <location>
        <begin position="335"/>
        <end position="359"/>
    </location>
</feature>
<evidence type="ECO:0000313" key="8">
    <source>
        <dbReference type="EMBL" id="QQQ18197.1"/>
    </source>
</evidence>
<evidence type="ECO:0000256" key="5">
    <source>
        <dbReference type="ARBA" id="ARBA00023136"/>
    </source>
</evidence>
<evidence type="ECO:0000256" key="4">
    <source>
        <dbReference type="ARBA" id="ARBA00022989"/>
    </source>
</evidence>
<feature type="transmembrane region" description="Helical" evidence="6">
    <location>
        <begin position="237"/>
        <end position="255"/>
    </location>
</feature>